<comment type="similarity">
    <text evidence="12">Belongs to the pannexin family.</text>
</comment>
<evidence type="ECO:0000256" key="9">
    <source>
        <dbReference type="ARBA" id="ARBA00023065"/>
    </source>
</evidence>
<dbReference type="GO" id="GO:0005243">
    <property type="term" value="F:gap junction channel activity"/>
    <property type="evidence" value="ECO:0007669"/>
    <property type="project" value="TreeGrafter"/>
</dbReference>
<dbReference type="PANTHER" id="PTHR11893">
    <property type="entry name" value="INNEXIN"/>
    <property type="match status" value="1"/>
</dbReference>
<comment type="caution">
    <text evidence="13">The sequence shown here is derived from an EMBL/GenBank/DDBJ whole genome shotgun (WGS) entry which is preliminary data.</text>
</comment>
<dbReference type="Pfam" id="PF00876">
    <property type="entry name" value="Innexin"/>
    <property type="match status" value="1"/>
</dbReference>
<dbReference type="GO" id="GO:0005886">
    <property type="term" value="C:plasma membrane"/>
    <property type="evidence" value="ECO:0007669"/>
    <property type="project" value="UniProtKB-SubCell"/>
</dbReference>
<dbReference type="PANTHER" id="PTHR11893:SF41">
    <property type="entry name" value="INNEXIN INX2"/>
    <property type="match status" value="1"/>
</dbReference>
<sequence>MMEIVAPLKELAQNDLNEPVRSDNFVFRLHSRLTVLLLTGCAILVSAKQFVGEPITCITHGSSLEAEPVNAYCWIYSTFTVRRHLRGIPGREVVAPGVAQAREGDEILQHRYYQWVCLVLVLQALAFYTPRALWRSWEAGLIQELSGIESRDKIIGYFVENRSIRRAQNNLYALKFFCCEILNFLNTLSQMYLLDAFLEGQFRHYGPAVISSALTSTNAPKGGFTNPLLQQQVNPMARLFPKLAKCTLHTFGPGGSSQTHDALCVLPLNVVNEKIFVFLWFWLVFLAIAGALALFYRMPNHKIKLITIISNSNDVYQRVTVLSQPWARRILLRASARGLSNATITSLQLNHFLGFGDWFVLRRLAADPLVLRALADALAKAKTGDLDTAA</sequence>
<organism evidence="13 14">
    <name type="scientific">Trichomalopsis sarcophagae</name>
    <dbReference type="NCBI Taxonomy" id="543379"/>
    <lineage>
        <taxon>Eukaryota</taxon>
        <taxon>Metazoa</taxon>
        <taxon>Ecdysozoa</taxon>
        <taxon>Arthropoda</taxon>
        <taxon>Hexapoda</taxon>
        <taxon>Insecta</taxon>
        <taxon>Pterygota</taxon>
        <taxon>Neoptera</taxon>
        <taxon>Endopterygota</taxon>
        <taxon>Hymenoptera</taxon>
        <taxon>Apocrita</taxon>
        <taxon>Proctotrupomorpha</taxon>
        <taxon>Chalcidoidea</taxon>
        <taxon>Pteromalidae</taxon>
        <taxon>Pteromalinae</taxon>
        <taxon>Trichomalopsis</taxon>
    </lineage>
</organism>
<comment type="caution">
    <text evidence="12">Lacks conserved residue(s) required for the propagation of feature annotation.</text>
</comment>
<reference evidence="13 14" key="1">
    <citation type="journal article" date="2017" name="Curr. Biol.">
        <title>The Evolution of Venom by Co-option of Single-Copy Genes.</title>
        <authorList>
            <person name="Martinson E.O."/>
            <person name="Mrinalini"/>
            <person name="Kelkar Y.D."/>
            <person name="Chang C.H."/>
            <person name="Werren J.H."/>
        </authorList>
    </citation>
    <scope>NUCLEOTIDE SEQUENCE [LARGE SCALE GENOMIC DNA]</scope>
    <source>
        <strain evidence="13 14">Alberta</strain>
        <tissue evidence="13">Whole body</tissue>
    </source>
</reference>
<dbReference type="GO" id="GO:0005921">
    <property type="term" value="C:gap junction"/>
    <property type="evidence" value="ECO:0007669"/>
    <property type="project" value="UniProtKB-SubCell"/>
</dbReference>
<evidence type="ECO:0000256" key="10">
    <source>
        <dbReference type="ARBA" id="ARBA00023136"/>
    </source>
</evidence>
<evidence type="ECO:0000256" key="11">
    <source>
        <dbReference type="ARBA" id="ARBA00023303"/>
    </source>
</evidence>
<keyword evidence="14" id="KW-1185">Reference proteome</keyword>
<protein>
    <recommendedName>
        <fullName evidence="12">Innexin</fullName>
    </recommendedName>
</protein>
<gene>
    <name evidence="12" type="primary">inx</name>
    <name evidence="13" type="ORF">TSAR_015114</name>
</gene>
<evidence type="ECO:0000256" key="12">
    <source>
        <dbReference type="RuleBase" id="RU010713"/>
    </source>
</evidence>
<keyword evidence="5 12" id="KW-0812">Transmembrane</keyword>
<dbReference type="EMBL" id="NNAY01001179">
    <property type="protein sequence ID" value="OXU24845.1"/>
    <property type="molecule type" value="Genomic_DNA"/>
</dbReference>
<evidence type="ECO:0000256" key="1">
    <source>
        <dbReference type="ARBA" id="ARBA00004610"/>
    </source>
</evidence>
<dbReference type="PROSITE" id="PS51013">
    <property type="entry name" value="PANNEXIN"/>
    <property type="match status" value="1"/>
</dbReference>
<dbReference type="AlphaFoldDB" id="A0A232F2C3"/>
<evidence type="ECO:0000256" key="7">
    <source>
        <dbReference type="ARBA" id="ARBA00022949"/>
    </source>
</evidence>
<evidence type="ECO:0000256" key="6">
    <source>
        <dbReference type="ARBA" id="ARBA00022868"/>
    </source>
</evidence>
<dbReference type="GO" id="GO:0007602">
    <property type="term" value="P:phototransduction"/>
    <property type="evidence" value="ECO:0007669"/>
    <property type="project" value="TreeGrafter"/>
</dbReference>
<comment type="function">
    <text evidence="12">Structural component of the gap junctions.</text>
</comment>
<dbReference type="STRING" id="543379.A0A232F2C3"/>
<keyword evidence="3 12" id="KW-0813">Transport</keyword>
<accession>A0A232F2C3</accession>
<keyword evidence="9 12" id="KW-0406">Ion transport</keyword>
<dbReference type="Proteomes" id="UP000215335">
    <property type="component" value="Unassembled WGS sequence"/>
</dbReference>
<evidence type="ECO:0000256" key="5">
    <source>
        <dbReference type="ARBA" id="ARBA00022692"/>
    </source>
</evidence>
<keyword evidence="11 12" id="KW-0407">Ion channel</keyword>
<feature type="transmembrane region" description="Helical" evidence="12">
    <location>
        <begin position="275"/>
        <end position="296"/>
    </location>
</feature>
<dbReference type="PRINTS" id="PR01262">
    <property type="entry name" value="INNEXIN"/>
</dbReference>
<evidence type="ECO:0000256" key="8">
    <source>
        <dbReference type="ARBA" id="ARBA00022989"/>
    </source>
</evidence>
<evidence type="ECO:0000313" key="14">
    <source>
        <dbReference type="Proteomes" id="UP000215335"/>
    </source>
</evidence>
<proteinExistence type="inferred from homology"/>
<keyword evidence="6" id="KW-0303">Gap junction</keyword>
<evidence type="ECO:0000256" key="4">
    <source>
        <dbReference type="ARBA" id="ARBA00022475"/>
    </source>
</evidence>
<evidence type="ECO:0000313" key="13">
    <source>
        <dbReference type="EMBL" id="OXU24845.1"/>
    </source>
</evidence>
<dbReference type="GO" id="GO:0034220">
    <property type="term" value="P:monoatomic ion transmembrane transport"/>
    <property type="evidence" value="ECO:0007669"/>
    <property type="project" value="UniProtKB-KW"/>
</dbReference>
<evidence type="ECO:0000256" key="3">
    <source>
        <dbReference type="ARBA" id="ARBA00022448"/>
    </source>
</evidence>
<keyword evidence="8 12" id="KW-1133">Transmembrane helix</keyword>
<evidence type="ECO:0000256" key="2">
    <source>
        <dbReference type="ARBA" id="ARBA00004651"/>
    </source>
</evidence>
<keyword evidence="10 12" id="KW-0472">Membrane</keyword>
<comment type="subcellular location">
    <subcellularLocation>
        <location evidence="1">Cell junction</location>
        <location evidence="1">Gap junction</location>
    </subcellularLocation>
    <subcellularLocation>
        <location evidence="2 12">Cell membrane</location>
        <topology evidence="2 12">Multi-pass membrane protein</topology>
    </subcellularLocation>
</comment>
<dbReference type="InterPro" id="IPR000990">
    <property type="entry name" value="Innexin"/>
</dbReference>
<dbReference type="OrthoDB" id="5867527at2759"/>
<keyword evidence="4" id="KW-1003">Cell membrane</keyword>
<name>A0A232F2C3_9HYME</name>
<keyword evidence="7" id="KW-0965">Cell junction</keyword>